<dbReference type="GeneID" id="70296678"/>
<dbReference type="Proteomes" id="UP000887229">
    <property type="component" value="Unassembled WGS sequence"/>
</dbReference>
<feature type="compositionally biased region" description="Polar residues" evidence="2">
    <location>
        <begin position="1"/>
        <end position="14"/>
    </location>
</feature>
<dbReference type="SUPFAM" id="SSF51735">
    <property type="entry name" value="NAD(P)-binding Rossmann-fold domains"/>
    <property type="match status" value="1"/>
</dbReference>
<dbReference type="PANTHER" id="PTHR43000">
    <property type="entry name" value="DTDP-D-GLUCOSE 4,6-DEHYDRATASE-RELATED"/>
    <property type="match status" value="1"/>
</dbReference>
<evidence type="ECO:0000256" key="1">
    <source>
        <dbReference type="ARBA" id="ARBA00007637"/>
    </source>
</evidence>
<protein>
    <recommendedName>
        <fullName evidence="3">NAD-dependent epimerase/dehydratase domain-containing protein</fullName>
    </recommendedName>
</protein>
<evidence type="ECO:0000313" key="4">
    <source>
        <dbReference type="EMBL" id="KAG9252407.1"/>
    </source>
</evidence>
<organism evidence="4 5">
    <name type="scientific">Emericellopsis atlantica</name>
    <dbReference type="NCBI Taxonomy" id="2614577"/>
    <lineage>
        <taxon>Eukaryota</taxon>
        <taxon>Fungi</taxon>
        <taxon>Dikarya</taxon>
        <taxon>Ascomycota</taxon>
        <taxon>Pezizomycotina</taxon>
        <taxon>Sordariomycetes</taxon>
        <taxon>Hypocreomycetidae</taxon>
        <taxon>Hypocreales</taxon>
        <taxon>Bionectriaceae</taxon>
        <taxon>Emericellopsis</taxon>
    </lineage>
</organism>
<comment type="caution">
    <text evidence="4">The sequence shown here is derived from an EMBL/GenBank/DDBJ whole genome shotgun (WGS) entry which is preliminary data.</text>
</comment>
<evidence type="ECO:0000256" key="2">
    <source>
        <dbReference type="SAM" id="MobiDB-lite"/>
    </source>
</evidence>
<sequence>MSKQPSQSSWQPTGTLDADAPPPYTEHEQPRATTAGNPRHVDPPKPYLDKASLRIADHLEDSIADFNESIRGEPQGSKIEAVFLPKTAFDDGWKLPGATLVNTVKPGAQASTMGDQRRLFHVRTPSDVNDPDLKPHEGAYGHGNASSSSSTEAFDGWGRWDAGRNKSSSNELWFTSRELAAELVEYLRHGSGASRYLNVDPPTRGLDVEDVTLRRQTPMGLYESKAGFAIVIEGRRLYMEGPYNVLVTGSSGHLGAALMLKLPSLGYSPLGIDILTSSTTHHVGSVSDRSFISSIVAANPTITHVVHAATLHKPHIGSHTQQDFIDTNITGTLVLLECAATLPTLQSFVFISTTSTFGSVLSPAPGQPAVWIDESVTPSPKNIYGVTKCAAEDLCLLASKQKQASLPVVILRTSRFFPEGDDDDDRRASMTDDNLKVLELAYRRCDIADIVTACDLAMQRARTLSGERFVISAPPPFTRDEAVLRALNEDSRSVFSQCTPKALDVFETKGWRFLQRMDRVYDSRKAMEMLGWQPQYTFDRAVQTVAEGREWRSDLALQVGKKGYHAVSTGVYTAR</sequence>
<evidence type="ECO:0000259" key="3">
    <source>
        <dbReference type="Pfam" id="PF01370"/>
    </source>
</evidence>
<dbReference type="Pfam" id="PF01370">
    <property type="entry name" value="Epimerase"/>
    <property type="match status" value="1"/>
</dbReference>
<feature type="compositionally biased region" description="Basic and acidic residues" evidence="2">
    <location>
        <begin position="39"/>
        <end position="51"/>
    </location>
</feature>
<gene>
    <name evidence="4" type="ORF">F5Z01DRAFT_682582</name>
</gene>
<dbReference type="OrthoDB" id="202470at2759"/>
<dbReference type="InterPro" id="IPR036291">
    <property type="entry name" value="NAD(P)-bd_dom_sf"/>
</dbReference>
<dbReference type="EMBL" id="MU251262">
    <property type="protein sequence ID" value="KAG9252407.1"/>
    <property type="molecule type" value="Genomic_DNA"/>
</dbReference>
<accession>A0A9P7ZIN4</accession>
<evidence type="ECO:0000313" key="5">
    <source>
        <dbReference type="Proteomes" id="UP000887229"/>
    </source>
</evidence>
<keyword evidence="5" id="KW-1185">Reference proteome</keyword>
<dbReference type="RefSeq" id="XP_046116331.1">
    <property type="nucleotide sequence ID" value="XM_046265775.1"/>
</dbReference>
<dbReference type="AlphaFoldDB" id="A0A9P7ZIN4"/>
<name>A0A9P7ZIN4_9HYPO</name>
<dbReference type="CDD" id="cd08946">
    <property type="entry name" value="SDR_e"/>
    <property type="match status" value="1"/>
</dbReference>
<proteinExistence type="inferred from homology"/>
<dbReference type="InterPro" id="IPR001509">
    <property type="entry name" value="Epimerase_deHydtase"/>
</dbReference>
<feature type="region of interest" description="Disordered" evidence="2">
    <location>
        <begin position="125"/>
        <end position="152"/>
    </location>
</feature>
<feature type="domain" description="NAD-dependent epimerase/dehydratase" evidence="3">
    <location>
        <begin position="245"/>
        <end position="471"/>
    </location>
</feature>
<feature type="region of interest" description="Disordered" evidence="2">
    <location>
        <begin position="1"/>
        <end position="51"/>
    </location>
</feature>
<reference evidence="4" key="1">
    <citation type="journal article" date="2021" name="IMA Fungus">
        <title>Genomic characterization of three marine fungi, including Emericellopsis atlantica sp. nov. with signatures of a generalist lifestyle and marine biomass degradation.</title>
        <authorList>
            <person name="Hagestad O.C."/>
            <person name="Hou L."/>
            <person name="Andersen J.H."/>
            <person name="Hansen E.H."/>
            <person name="Altermark B."/>
            <person name="Li C."/>
            <person name="Kuhnert E."/>
            <person name="Cox R.J."/>
            <person name="Crous P.W."/>
            <person name="Spatafora J.W."/>
            <person name="Lail K."/>
            <person name="Amirebrahimi M."/>
            <person name="Lipzen A."/>
            <person name="Pangilinan J."/>
            <person name="Andreopoulos W."/>
            <person name="Hayes R.D."/>
            <person name="Ng V."/>
            <person name="Grigoriev I.V."/>
            <person name="Jackson S.A."/>
            <person name="Sutton T.D.S."/>
            <person name="Dobson A.D.W."/>
            <person name="Rama T."/>
        </authorList>
    </citation>
    <scope>NUCLEOTIDE SEQUENCE</scope>
    <source>
        <strain evidence="4">TS7</strain>
    </source>
</reference>
<dbReference type="Gene3D" id="3.40.50.720">
    <property type="entry name" value="NAD(P)-binding Rossmann-like Domain"/>
    <property type="match status" value="1"/>
</dbReference>
<comment type="similarity">
    <text evidence="1">Belongs to the NAD(P)-dependent epimerase/dehydratase family.</text>
</comment>